<dbReference type="EMBL" id="PVMZ01000004">
    <property type="protein sequence ID" value="PRX22979.1"/>
    <property type="molecule type" value="Genomic_DNA"/>
</dbReference>
<evidence type="ECO:0000313" key="3">
    <source>
        <dbReference type="EMBL" id="PRX22979.1"/>
    </source>
</evidence>
<dbReference type="AlphaFoldDB" id="A0A2T0KHQ5"/>
<organism evidence="3 4">
    <name type="scientific">Actinoplanes italicus</name>
    <dbReference type="NCBI Taxonomy" id="113567"/>
    <lineage>
        <taxon>Bacteria</taxon>
        <taxon>Bacillati</taxon>
        <taxon>Actinomycetota</taxon>
        <taxon>Actinomycetes</taxon>
        <taxon>Micromonosporales</taxon>
        <taxon>Micromonosporaceae</taxon>
        <taxon>Actinoplanes</taxon>
    </lineage>
</organism>
<evidence type="ECO:0008006" key="5">
    <source>
        <dbReference type="Google" id="ProtNLM"/>
    </source>
</evidence>
<dbReference type="RefSeq" id="WP_106318044.1">
    <property type="nucleotide sequence ID" value="NZ_BOMO01000022.1"/>
</dbReference>
<feature type="chain" id="PRO_5015753713" description="Integral membrane protein" evidence="2">
    <location>
        <begin position="27"/>
        <end position="232"/>
    </location>
</feature>
<keyword evidence="1" id="KW-0472">Membrane</keyword>
<keyword evidence="4" id="KW-1185">Reference proteome</keyword>
<name>A0A2T0KHQ5_9ACTN</name>
<accession>A0A2T0KHQ5</accession>
<keyword evidence="1" id="KW-1133">Transmembrane helix</keyword>
<evidence type="ECO:0000256" key="2">
    <source>
        <dbReference type="SAM" id="SignalP"/>
    </source>
</evidence>
<proteinExistence type="predicted"/>
<feature type="transmembrane region" description="Helical" evidence="1">
    <location>
        <begin position="205"/>
        <end position="223"/>
    </location>
</feature>
<feature type="transmembrane region" description="Helical" evidence="1">
    <location>
        <begin position="162"/>
        <end position="180"/>
    </location>
</feature>
<keyword evidence="1" id="KW-0812">Transmembrane</keyword>
<protein>
    <recommendedName>
        <fullName evidence="5">Integral membrane protein</fullName>
    </recommendedName>
</protein>
<keyword evidence="2" id="KW-0732">Signal</keyword>
<evidence type="ECO:0000256" key="1">
    <source>
        <dbReference type="SAM" id="Phobius"/>
    </source>
</evidence>
<evidence type="ECO:0000313" key="4">
    <source>
        <dbReference type="Proteomes" id="UP000239415"/>
    </source>
</evidence>
<gene>
    <name evidence="3" type="ORF">CLV67_104507</name>
</gene>
<comment type="caution">
    <text evidence="3">The sequence shown here is derived from an EMBL/GenBank/DDBJ whole genome shotgun (WGS) entry which is preliminary data.</text>
</comment>
<feature type="signal peptide" evidence="2">
    <location>
        <begin position="1"/>
        <end position="26"/>
    </location>
</feature>
<sequence>MNLRPVAAMLLTVLAFLGAPAGSARAQDDPPLSTNCQRADFLRDVAAESGARVVITDYIRNMAQQLCDSRPGAEPPPLRTIGDTYTVRPENPCQFDDQQPACIADHIEKVLYFRNRSPACREEFSRNAHAGRPEVTCPLVSDTPPLAGSCDAAAVADSLGKLLLFPGAAAGTMFVLFLIFGSRGRLWGTVAAIEWVFGSAGRRNVFFMILLAAAAGGLLIVAADHYGADCPL</sequence>
<dbReference type="Proteomes" id="UP000239415">
    <property type="component" value="Unassembled WGS sequence"/>
</dbReference>
<reference evidence="3 4" key="1">
    <citation type="submission" date="2018-03" db="EMBL/GenBank/DDBJ databases">
        <title>Genomic Encyclopedia of Archaeal and Bacterial Type Strains, Phase II (KMG-II): from individual species to whole genera.</title>
        <authorList>
            <person name="Goeker M."/>
        </authorList>
    </citation>
    <scope>NUCLEOTIDE SEQUENCE [LARGE SCALE GENOMIC DNA]</scope>
    <source>
        <strain evidence="3 4">DSM 43146</strain>
    </source>
</reference>